<name>A0A382PVI1_9ZZZZ</name>
<gene>
    <name evidence="2" type="ORF">METZ01_LOCUS328835</name>
</gene>
<dbReference type="EMBL" id="UINC01109274">
    <property type="protein sequence ID" value="SVC75981.1"/>
    <property type="molecule type" value="Genomic_DNA"/>
</dbReference>
<accession>A0A382PVI1</accession>
<protein>
    <submittedName>
        <fullName evidence="2">Uncharacterized protein</fullName>
    </submittedName>
</protein>
<reference evidence="2" key="1">
    <citation type="submission" date="2018-05" db="EMBL/GenBank/DDBJ databases">
        <authorList>
            <person name="Lanie J.A."/>
            <person name="Ng W.-L."/>
            <person name="Kazmierczak K.M."/>
            <person name="Andrzejewski T.M."/>
            <person name="Davidsen T.M."/>
            <person name="Wayne K.J."/>
            <person name="Tettelin H."/>
            <person name="Glass J.I."/>
            <person name="Rusch D."/>
            <person name="Podicherti R."/>
            <person name="Tsui H.-C.T."/>
            <person name="Winkler M.E."/>
        </authorList>
    </citation>
    <scope>NUCLEOTIDE SEQUENCE</scope>
</reference>
<proteinExistence type="predicted"/>
<dbReference type="AlphaFoldDB" id="A0A382PVI1"/>
<dbReference type="Pfam" id="PF06037">
    <property type="entry name" value="DUF922"/>
    <property type="match status" value="1"/>
</dbReference>
<feature type="region of interest" description="Disordered" evidence="1">
    <location>
        <begin position="47"/>
        <end position="70"/>
    </location>
</feature>
<evidence type="ECO:0000256" key="1">
    <source>
        <dbReference type="SAM" id="MobiDB-lite"/>
    </source>
</evidence>
<evidence type="ECO:0000313" key="2">
    <source>
        <dbReference type="EMBL" id="SVC75981.1"/>
    </source>
</evidence>
<sequence length="70" mass="7927">MKPTLILFALLVGWTLSAADRPAGKLTAKRDVQYYDIRGRTPSELRKAMDAQGPMNPVGKKRFYGRTDWT</sequence>
<feature type="non-terminal residue" evidence="2">
    <location>
        <position position="70"/>
    </location>
</feature>
<organism evidence="2">
    <name type="scientific">marine metagenome</name>
    <dbReference type="NCBI Taxonomy" id="408172"/>
    <lineage>
        <taxon>unclassified sequences</taxon>
        <taxon>metagenomes</taxon>
        <taxon>ecological metagenomes</taxon>
    </lineage>
</organism>
<dbReference type="InterPro" id="IPR010321">
    <property type="entry name" value="DUF922"/>
</dbReference>